<organism evidence="1 2">
    <name type="scientific">Natranaerobius thermophilus (strain ATCC BAA-1301 / DSM 18059 / JW/NM-WN-LF)</name>
    <dbReference type="NCBI Taxonomy" id="457570"/>
    <lineage>
        <taxon>Bacteria</taxon>
        <taxon>Bacillati</taxon>
        <taxon>Bacillota</taxon>
        <taxon>Clostridia</taxon>
        <taxon>Natranaerobiales</taxon>
        <taxon>Natranaerobiaceae</taxon>
        <taxon>Natranaerobius</taxon>
    </lineage>
</organism>
<sequence length="178" mass="21077">MNDQHVEDLINKYGFQDYKWIDSKEIVVKQWVRFKCLFMCDTYGTKAVCPPNMPTVQECEKFFSEYSKAVILRIQVPAYHGDKDSEVFREIDKNLIELEKEIFYAGYYKVMAFLATICYQCQDCPREMTDCVYKQWSRPTPEALGVDVFETVKKVGYPIEVLSNYQQQMNRYAIIMIE</sequence>
<proteinExistence type="predicted"/>
<protein>
    <recommendedName>
        <fullName evidence="3">Metal-binding protein</fullName>
    </recommendedName>
</protein>
<reference evidence="1 2" key="2">
    <citation type="journal article" date="2011" name="J. Bacteriol.">
        <title>Complete genome sequence of the anaerobic, halophilic alkalithermophile Natranaerobius thermophilus JW/NM-WN-LF.</title>
        <authorList>
            <person name="Zhao B."/>
            <person name="Mesbah N.M."/>
            <person name="Dalin E."/>
            <person name="Goodwin L."/>
            <person name="Nolan M."/>
            <person name="Pitluck S."/>
            <person name="Chertkov O."/>
            <person name="Brettin T.S."/>
            <person name="Han J."/>
            <person name="Larimer F.W."/>
            <person name="Land M.L."/>
            <person name="Hauser L."/>
            <person name="Kyrpides N."/>
            <person name="Wiegel J."/>
        </authorList>
    </citation>
    <scope>NUCLEOTIDE SEQUENCE [LARGE SCALE GENOMIC DNA]</scope>
    <source>
        <strain evidence="2">ATCC BAA-1301 / DSM 18059 / JW/NM-WN-LF</strain>
    </source>
</reference>
<dbReference type="PIRSF" id="PIRSF018748">
    <property type="entry name" value="UCP018748"/>
    <property type="match status" value="1"/>
</dbReference>
<dbReference type="AlphaFoldDB" id="B2A7M6"/>
<name>B2A7M6_NATTJ</name>
<dbReference type="InParanoid" id="B2A7M6"/>
<dbReference type="STRING" id="457570.Nther_2169"/>
<dbReference type="EMBL" id="CP001034">
    <property type="protein sequence ID" value="ACB85735.1"/>
    <property type="molecule type" value="Genomic_DNA"/>
</dbReference>
<dbReference type="KEGG" id="nth:Nther_2169"/>
<dbReference type="InterPro" id="IPR019271">
    <property type="entry name" value="DUF2284_metal-binding"/>
</dbReference>
<evidence type="ECO:0000313" key="2">
    <source>
        <dbReference type="Proteomes" id="UP000001683"/>
    </source>
</evidence>
<keyword evidence="2" id="KW-1185">Reference proteome</keyword>
<accession>B2A7M6</accession>
<reference evidence="1 2" key="1">
    <citation type="submission" date="2008-04" db="EMBL/GenBank/DDBJ databases">
        <title>Complete sequence of chromosome of Natranaerobius thermophilus JW/NM-WN-LF.</title>
        <authorList>
            <consortium name="US DOE Joint Genome Institute"/>
            <person name="Copeland A."/>
            <person name="Lucas S."/>
            <person name="Lapidus A."/>
            <person name="Glavina del Rio T."/>
            <person name="Dalin E."/>
            <person name="Tice H."/>
            <person name="Bruce D."/>
            <person name="Goodwin L."/>
            <person name="Pitluck S."/>
            <person name="Chertkov O."/>
            <person name="Brettin T."/>
            <person name="Detter J.C."/>
            <person name="Han C."/>
            <person name="Kuske C.R."/>
            <person name="Schmutz J."/>
            <person name="Larimer F."/>
            <person name="Land M."/>
            <person name="Hauser L."/>
            <person name="Kyrpides N."/>
            <person name="Lykidis A."/>
            <person name="Mesbah N.M."/>
            <person name="Wiegel J."/>
        </authorList>
    </citation>
    <scope>NUCLEOTIDE SEQUENCE [LARGE SCALE GENOMIC DNA]</scope>
    <source>
        <strain evidence="2">ATCC BAA-1301 / DSM 18059 / JW/NM-WN-LF</strain>
    </source>
</reference>
<dbReference type="Proteomes" id="UP000001683">
    <property type="component" value="Chromosome"/>
</dbReference>
<dbReference type="eggNOG" id="COG5423">
    <property type="taxonomic scope" value="Bacteria"/>
</dbReference>
<dbReference type="Pfam" id="PF10050">
    <property type="entry name" value="DUF2284"/>
    <property type="match status" value="1"/>
</dbReference>
<evidence type="ECO:0008006" key="3">
    <source>
        <dbReference type="Google" id="ProtNLM"/>
    </source>
</evidence>
<dbReference type="OrthoDB" id="5420534at2"/>
<dbReference type="RefSeq" id="WP_012448589.1">
    <property type="nucleotide sequence ID" value="NC_010718.1"/>
</dbReference>
<dbReference type="HOGENOM" id="CLU_097790_1_0_9"/>
<evidence type="ECO:0000313" key="1">
    <source>
        <dbReference type="EMBL" id="ACB85735.1"/>
    </source>
</evidence>
<gene>
    <name evidence="1" type="ordered locus">Nther_2169</name>
</gene>